<feature type="transmembrane region" description="Helical" evidence="2">
    <location>
        <begin position="516"/>
        <end position="535"/>
    </location>
</feature>
<reference evidence="4" key="1">
    <citation type="journal article" date="2023" name="Mol. Phylogenet. Evol.">
        <title>Genome-scale phylogeny and comparative genomics of the fungal order Sordariales.</title>
        <authorList>
            <person name="Hensen N."/>
            <person name="Bonometti L."/>
            <person name="Westerberg I."/>
            <person name="Brannstrom I.O."/>
            <person name="Guillou S."/>
            <person name="Cros-Aarteil S."/>
            <person name="Calhoun S."/>
            <person name="Haridas S."/>
            <person name="Kuo A."/>
            <person name="Mondo S."/>
            <person name="Pangilinan J."/>
            <person name="Riley R."/>
            <person name="LaButti K."/>
            <person name="Andreopoulos B."/>
            <person name="Lipzen A."/>
            <person name="Chen C."/>
            <person name="Yan M."/>
            <person name="Daum C."/>
            <person name="Ng V."/>
            <person name="Clum A."/>
            <person name="Steindorff A."/>
            <person name="Ohm R.A."/>
            <person name="Martin F."/>
            <person name="Silar P."/>
            <person name="Natvig D.O."/>
            <person name="Lalanne C."/>
            <person name="Gautier V."/>
            <person name="Ament-Velasquez S.L."/>
            <person name="Kruys A."/>
            <person name="Hutchinson M.I."/>
            <person name="Powell A.J."/>
            <person name="Barry K."/>
            <person name="Miller A.N."/>
            <person name="Grigoriev I.V."/>
            <person name="Debuchy R."/>
            <person name="Gladieux P."/>
            <person name="Hiltunen Thoren M."/>
            <person name="Johannesson H."/>
        </authorList>
    </citation>
    <scope>NUCLEOTIDE SEQUENCE</scope>
    <source>
        <strain evidence="4">CBS 314.62</strain>
    </source>
</reference>
<dbReference type="EMBL" id="JAULSO010000002">
    <property type="protein sequence ID" value="KAK3690174.1"/>
    <property type="molecule type" value="Genomic_DNA"/>
</dbReference>
<protein>
    <recommendedName>
        <fullName evidence="3">DUF6594 domain-containing protein</fullName>
    </recommendedName>
</protein>
<feature type="compositionally biased region" description="Low complexity" evidence="1">
    <location>
        <begin position="139"/>
        <end position="156"/>
    </location>
</feature>
<feature type="domain" description="DUF6594" evidence="3">
    <location>
        <begin position="270"/>
        <end position="553"/>
    </location>
</feature>
<organism evidence="4 5">
    <name type="scientific">Podospora appendiculata</name>
    <dbReference type="NCBI Taxonomy" id="314037"/>
    <lineage>
        <taxon>Eukaryota</taxon>
        <taxon>Fungi</taxon>
        <taxon>Dikarya</taxon>
        <taxon>Ascomycota</taxon>
        <taxon>Pezizomycotina</taxon>
        <taxon>Sordariomycetes</taxon>
        <taxon>Sordariomycetidae</taxon>
        <taxon>Sordariales</taxon>
        <taxon>Podosporaceae</taxon>
        <taxon>Podospora</taxon>
    </lineage>
</organism>
<feature type="region of interest" description="Disordered" evidence="1">
    <location>
        <begin position="131"/>
        <end position="261"/>
    </location>
</feature>
<keyword evidence="5" id="KW-1185">Reference proteome</keyword>
<keyword evidence="2" id="KW-1133">Transmembrane helix</keyword>
<keyword evidence="2" id="KW-0472">Membrane</keyword>
<evidence type="ECO:0000313" key="4">
    <source>
        <dbReference type="EMBL" id="KAK3690174.1"/>
    </source>
</evidence>
<dbReference type="AlphaFoldDB" id="A0AAE0XCK5"/>
<gene>
    <name evidence="4" type="ORF">B0T22DRAFT_375130</name>
</gene>
<reference evidence="4" key="2">
    <citation type="submission" date="2023-06" db="EMBL/GenBank/DDBJ databases">
        <authorList>
            <consortium name="Lawrence Berkeley National Laboratory"/>
            <person name="Haridas S."/>
            <person name="Hensen N."/>
            <person name="Bonometti L."/>
            <person name="Westerberg I."/>
            <person name="Brannstrom I.O."/>
            <person name="Guillou S."/>
            <person name="Cros-Aarteil S."/>
            <person name="Calhoun S."/>
            <person name="Kuo A."/>
            <person name="Mondo S."/>
            <person name="Pangilinan J."/>
            <person name="Riley R."/>
            <person name="Labutti K."/>
            <person name="Andreopoulos B."/>
            <person name="Lipzen A."/>
            <person name="Chen C."/>
            <person name="Yanf M."/>
            <person name="Daum C."/>
            <person name="Ng V."/>
            <person name="Clum A."/>
            <person name="Steindorff A."/>
            <person name="Ohm R."/>
            <person name="Martin F."/>
            <person name="Silar P."/>
            <person name="Natvig D."/>
            <person name="Lalanne C."/>
            <person name="Gautier V."/>
            <person name="Ament-Velasquez S.L."/>
            <person name="Kruys A."/>
            <person name="Hutchinson M.I."/>
            <person name="Powell A.J."/>
            <person name="Barry K."/>
            <person name="Miller A.N."/>
            <person name="Grigoriev I.V."/>
            <person name="Debuchy R."/>
            <person name="Gladieux P."/>
            <person name="Thoren M.H."/>
            <person name="Johannesson H."/>
        </authorList>
    </citation>
    <scope>NUCLEOTIDE SEQUENCE</scope>
    <source>
        <strain evidence="4">CBS 314.62</strain>
    </source>
</reference>
<evidence type="ECO:0000256" key="2">
    <source>
        <dbReference type="SAM" id="Phobius"/>
    </source>
</evidence>
<comment type="caution">
    <text evidence="4">The sequence shown here is derived from an EMBL/GenBank/DDBJ whole genome shotgun (WGS) entry which is preliminary data.</text>
</comment>
<dbReference type="PANTHER" id="PTHR34502:SF6">
    <property type="entry name" value="DUF6594 DOMAIN-CONTAINING PROTEIN"/>
    <property type="match status" value="1"/>
</dbReference>
<dbReference type="PANTHER" id="PTHR34502">
    <property type="entry name" value="DUF6594 DOMAIN-CONTAINING PROTEIN-RELATED"/>
    <property type="match status" value="1"/>
</dbReference>
<proteinExistence type="predicted"/>
<feature type="region of interest" description="Disordered" evidence="1">
    <location>
        <begin position="274"/>
        <end position="298"/>
    </location>
</feature>
<sequence length="594" mass="64590">MPDKLFFSRSKGETPVVHRTTSTHDPDVLVDGHSEDEVARHSRPRTKSVVFVHGRGNMEHMTSESESSSKSDSTITPPPHDRHGRAGKTVVTTSKAGEIDPSESRRRPNALNFLDKDSPAVTEERIRRALAQASEDWSPRSISSTSTVESSSQRSIAETDATTPEHSINGDKLSPSSTRSLASPPGEKPNDPKYATEVRPSARAQHRLHSQMNAGTAPTHRYGTPEMARGSAKLPHLPPSELQPRVSAPGQGHAKHLPRAERLPLTGYELLAAKISNSNTRPRRHRRGSSEGSRADSEYPNIKPIYRRFEALNHRLLLHLQDELSELEEQLHRLDTADTQTRRLQNCILPASRRAEFMAGGELQWHKTDILGKIGFKLSQYNQALVAFNQTQSLPPASMSDIEDYRTYLATQNPIAEIETRFLDPADDLVCLAPTRSPTSSGASSPSYHLSDADADDALTPMPYKTSFGNQSVYSNSSAASSRKGMFGKGKGRNTKPSTFTLGLARSLENIPMGQAAGLAALGVVVPVVTFPVIVDFVGRMAVVLVVGLGIASLRRRLGEAGMWIGSGQVFRAGEGMIVAGIYGLSMALVAVVV</sequence>
<evidence type="ECO:0000259" key="3">
    <source>
        <dbReference type="Pfam" id="PF20237"/>
    </source>
</evidence>
<dbReference type="Pfam" id="PF20237">
    <property type="entry name" value="DUF6594"/>
    <property type="match status" value="1"/>
</dbReference>
<feature type="compositionally biased region" description="Basic and acidic residues" evidence="1">
    <location>
        <begin position="56"/>
        <end position="69"/>
    </location>
</feature>
<feature type="transmembrane region" description="Helical" evidence="2">
    <location>
        <begin position="570"/>
        <end position="593"/>
    </location>
</feature>
<evidence type="ECO:0000256" key="1">
    <source>
        <dbReference type="SAM" id="MobiDB-lite"/>
    </source>
</evidence>
<feature type="compositionally biased region" description="Basic and acidic residues" evidence="1">
    <location>
        <begin position="22"/>
        <end position="40"/>
    </location>
</feature>
<dbReference type="InterPro" id="IPR046529">
    <property type="entry name" value="DUF6594"/>
</dbReference>
<feature type="region of interest" description="Disordered" evidence="1">
    <location>
        <begin position="1"/>
        <end position="118"/>
    </location>
</feature>
<evidence type="ECO:0000313" key="5">
    <source>
        <dbReference type="Proteomes" id="UP001270362"/>
    </source>
</evidence>
<dbReference type="Proteomes" id="UP001270362">
    <property type="component" value="Unassembled WGS sequence"/>
</dbReference>
<accession>A0AAE0XCK5</accession>
<name>A0AAE0XCK5_9PEZI</name>
<keyword evidence="2" id="KW-0812">Transmembrane</keyword>
<feature type="transmembrane region" description="Helical" evidence="2">
    <location>
        <begin position="541"/>
        <end position="558"/>
    </location>
</feature>